<dbReference type="AlphaFoldDB" id="A0AAV6TX23"/>
<evidence type="ECO:0000256" key="3">
    <source>
        <dbReference type="ARBA" id="ARBA00022483"/>
    </source>
</evidence>
<evidence type="ECO:0000256" key="5">
    <source>
        <dbReference type="ARBA" id="ARBA00022537"/>
    </source>
</evidence>
<proteinExistence type="predicted"/>
<evidence type="ECO:0000256" key="11">
    <source>
        <dbReference type="SAM" id="SignalP"/>
    </source>
</evidence>
<evidence type="ECO:0000256" key="10">
    <source>
        <dbReference type="PROSITE-ProRule" id="PRU00023"/>
    </source>
</evidence>
<sequence>MAPRINIFLLLISAAYCGSLADGHILLELTPGECYEMVRLATAGDQVDMVELLASHGCSVNRPPGSTSRQSTPLHIAAVSGYLDMVDKLLDYGADVHARARPSKELFKKKCATCKYLLKHD</sequence>
<evidence type="ECO:0000256" key="4">
    <source>
        <dbReference type="ARBA" id="ARBA00022525"/>
    </source>
</evidence>
<comment type="caution">
    <text evidence="12">The sequence shown here is derived from an EMBL/GenBank/DDBJ whole genome shotgun (WGS) entry which is preliminary data.</text>
</comment>
<dbReference type="GO" id="GO:0006887">
    <property type="term" value="P:exocytosis"/>
    <property type="evidence" value="ECO:0007669"/>
    <property type="project" value="UniProtKB-KW"/>
</dbReference>
<keyword evidence="6" id="KW-0800">Toxin</keyword>
<dbReference type="SMART" id="SM00248">
    <property type="entry name" value="ANK"/>
    <property type="match status" value="2"/>
</dbReference>
<dbReference type="InterPro" id="IPR002110">
    <property type="entry name" value="Ankyrin_rpt"/>
</dbReference>
<dbReference type="Pfam" id="PF12796">
    <property type="entry name" value="Ank_2"/>
    <property type="match status" value="1"/>
</dbReference>
<gene>
    <name evidence="12" type="ORF">JTE90_008127</name>
</gene>
<dbReference type="GO" id="GO:0090729">
    <property type="term" value="F:toxin activity"/>
    <property type="evidence" value="ECO:0007669"/>
    <property type="project" value="UniProtKB-KW"/>
</dbReference>
<keyword evidence="5" id="KW-1052">Target cell membrane</keyword>
<name>A0AAV6TX23_9ARAC</name>
<evidence type="ECO:0000256" key="6">
    <source>
        <dbReference type="ARBA" id="ARBA00022656"/>
    </source>
</evidence>
<dbReference type="PROSITE" id="PS50297">
    <property type="entry name" value="ANK_REP_REGION"/>
    <property type="match status" value="1"/>
</dbReference>
<comment type="subcellular location">
    <subcellularLocation>
        <location evidence="2">Secreted</location>
    </subcellularLocation>
    <subcellularLocation>
        <location evidence="1">Target cell membrane</location>
    </subcellularLocation>
</comment>
<dbReference type="GO" id="GO:0005576">
    <property type="term" value="C:extracellular region"/>
    <property type="evidence" value="ECO:0007669"/>
    <property type="project" value="UniProtKB-SubCell"/>
</dbReference>
<keyword evidence="3" id="KW-0268">Exocytosis</keyword>
<dbReference type="GO" id="GO:0044218">
    <property type="term" value="C:other organism cell membrane"/>
    <property type="evidence" value="ECO:0007669"/>
    <property type="project" value="UniProtKB-KW"/>
</dbReference>
<accession>A0AAV6TX23</accession>
<keyword evidence="4" id="KW-0964">Secreted</keyword>
<evidence type="ECO:0000256" key="2">
    <source>
        <dbReference type="ARBA" id="ARBA00004613"/>
    </source>
</evidence>
<protein>
    <submittedName>
        <fullName evidence="12">Uncharacterized protein</fullName>
    </submittedName>
</protein>
<evidence type="ECO:0000256" key="7">
    <source>
        <dbReference type="ARBA" id="ARBA00022699"/>
    </source>
</evidence>
<dbReference type="InterPro" id="IPR036770">
    <property type="entry name" value="Ankyrin_rpt-contain_sf"/>
</dbReference>
<dbReference type="EMBL" id="JAFNEN010000906">
    <property type="protein sequence ID" value="KAG8176223.1"/>
    <property type="molecule type" value="Genomic_DNA"/>
</dbReference>
<dbReference type="Gene3D" id="1.25.40.20">
    <property type="entry name" value="Ankyrin repeat-containing domain"/>
    <property type="match status" value="1"/>
</dbReference>
<evidence type="ECO:0000256" key="9">
    <source>
        <dbReference type="ARBA" id="ARBA00023298"/>
    </source>
</evidence>
<organism evidence="12 13">
    <name type="scientific">Oedothorax gibbosus</name>
    <dbReference type="NCBI Taxonomy" id="931172"/>
    <lineage>
        <taxon>Eukaryota</taxon>
        <taxon>Metazoa</taxon>
        <taxon>Ecdysozoa</taxon>
        <taxon>Arthropoda</taxon>
        <taxon>Chelicerata</taxon>
        <taxon>Arachnida</taxon>
        <taxon>Araneae</taxon>
        <taxon>Araneomorphae</taxon>
        <taxon>Entelegynae</taxon>
        <taxon>Araneoidea</taxon>
        <taxon>Linyphiidae</taxon>
        <taxon>Erigoninae</taxon>
        <taxon>Oedothorax</taxon>
    </lineage>
</organism>
<feature type="signal peptide" evidence="11">
    <location>
        <begin position="1"/>
        <end position="21"/>
    </location>
</feature>
<keyword evidence="9" id="KW-0472">Membrane</keyword>
<feature type="chain" id="PRO_5043989315" evidence="11">
    <location>
        <begin position="22"/>
        <end position="121"/>
    </location>
</feature>
<evidence type="ECO:0000313" key="13">
    <source>
        <dbReference type="Proteomes" id="UP000827092"/>
    </source>
</evidence>
<keyword evidence="10" id="KW-0040">ANK repeat</keyword>
<evidence type="ECO:0000256" key="1">
    <source>
        <dbReference type="ARBA" id="ARBA00004175"/>
    </source>
</evidence>
<keyword evidence="7" id="KW-0528">Neurotoxin</keyword>
<keyword evidence="9" id="KW-1053">Target membrane</keyword>
<evidence type="ECO:0000313" key="12">
    <source>
        <dbReference type="EMBL" id="KAG8176223.1"/>
    </source>
</evidence>
<reference evidence="12 13" key="1">
    <citation type="journal article" date="2022" name="Nat. Ecol. Evol.">
        <title>A masculinizing supergene underlies an exaggerated male reproductive morph in a spider.</title>
        <authorList>
            <person name="Hendrickx F."/>
            <person name="De Corte Z."/>
            <person name="Sonet G."/>
            <person name="Van Belleghem S.M."/>
            <person name="Kostlbacher S."/>
            <person name="Vangestel C."/>
        </authorList>
    </citation>
    <scope>NUCLEOTIDE SEQUENCE [LARGE SCALE GENOMIC DNA]</scope>
    <source>
        <strain evidence="12">W744_W776</strain>
    </source>
</reference>
<dbReference type="PROSITE" id="PS50088">
    <property type="entry name" value="ANK_REPEAT"/>
    <property type="match status" value="1"/>
</dbReference>
<keyword evidence="8" id="KW-0638">Presynaptic neurotoxin</keyword>
<dbReference type="GO" id="GO:0044231">
    <property type="term" value="C:host cell presynaptic membrane"/>
    <property type="evidence" value="ECO:0007669"/>
    <property type="project" value="UniProtKB-KW"/>
</dbReference>
<dbReference type="Proteomes" id="UP000827092">
    <property type="component" value="Unassembled WGS sequence"/>
</dbReference>
<feature type="repeat" description="ANK" evidence="10">
    <location>
        <begin position="69"/>
        <end position="101"/>
    </location>
</feature>
<dbReference type="SUPFAM" id="SSF48403">
    <property type="entry name" value="Ankyrin repeat"/>
    <property type="match status" value="1"/>
</dbReference>
<evidence type="ECO:0000256" key="8">
    <source>
        <dbReference type="ARBA" id="ARBA00023028"/>
    </source>
</evidence>
<keyword evidence="11" id="KW-0732">Signal</keyword>
<keyword evidence="13" id="KW-1185">Reference proteome</keyword>